<evidence type="ECO:0000313" key="2">
    <source>
        <dbReference type="EMBL" id="PVU71443.1"/>
    </source>
</evidence>
<dbReference type="InterPro" id="IPR051797">
    <property type="entry name" value="TrmB-like"/>
</dbReference>
<evidence type="ECO:0000313" key="3">
    <source>
        <dbReference type="Proteomes" id="UP000245908"/>
    </source>
</evidence>
<gene>
    <name evidence="2" type="ORF">DDW05_00825</name>
</gene>
<dbReference type="Proteomes" id="UP000245908">
    <property type="component" value="Unassembled WGS sequence"/>
</dbReference>
<dbReference type="PANTHER" id="PTHR34293:SF1">
    <property type="entry name" value="HTH-TYPE TRANSCRIPTIONAL REGULATOR TRMBL2"/>
    <property type="match status" value="1"/>
</dbReference>
<protein>
    <recommendedName>
        <fullName evidence="1">Transcription regulator TrmB N-terminal domain-containing protein</fullName>
    </recommendedName>
</protein>
<proteinExistence type="predicted"/>
<dbReference type="Gene3D" id="1.10.10.10">
    <property type="entry name" value="Winged helix-like DNA-binding domain superfamily/Winged helix DNA-binding domain"/>
    <property type="match status" value="1"/>
</dbReference>
<dbReference type="InterPro" id="IPR002831">
    <property type="entry name" value="Tscrpt_reg_TrmB_N"/>
</dbReference>
<feature type="domain" description="Transcription regulator TrmB N-terminal" evidence="1">
    <location>
        <begin position="14"/>
        <end position="79"/>
    </location>
</feature>
<reference evidence="2 3" key="1">
    <citation type="journal article" date="2015" name="Appl. Environ. Microbiol.">
        <title>Nanoarchaeota, Their Sulfolobales Host, and Nanoarchaeota Virus Distribution across Yellowstone National Park Hot Springs.</title>
        <authorList>
            <person name="Munson-McGee J.H."/>
            <person name="Field E.K."/>
            <person name="Bateson M."/>
            <person name="Rooney C."/>
            <person name="Stepanauskas R."/>
            <person name="Young M.J."/>
        </authorList>
    </citation>
    <scope>NUCLEOTIDE SEQUENCE [LARGE SCALE GENOMIC DNA]</scope>
    <source>
        <strain evidence="2">SCGC AB-777_O03</strain>
    </source>
</reference>
<dbReference type="EMBL" id="QEFH01000005">
    <property type="protein sequence ID" value="PVU71443.1"/>
    <property type="molecule type" value="Genomic_DNA"/>
</dbReference>
<dbReference type="Pfam" id="PF01978">
    <property type="entry name" value="TrmB"/>
    <property type="match status" value="1"/>
</dbReference>
<organism evidence="2 3">
    <name type="scientific">Nanobsidianus stetteri</name>
    <dbReference type="NCBI Taxonomy" id="1294122"/>
    <lineage>
        <taxon>Archaea</taxon>
        <taxon>Nanobdellota</taxon>
        <taxon>Candidatus Nanoarchaeia</taxon>
        <taxon>Nanoarchaeales</taxon>
        <taxon>Nanopusillaceae</taxon>
        <taxon>Candidatus Nanobsidianus</taxon>
    </lineage>
</organism>
<name>A0A2T9WUD3_NANST</name>
<dbReference type="PANTHER" id="PTHR34293">
    <property type="entry name" value="HTH-TYPE TRANSCRIPTIONAL REGULATOR TRMBL2"/>
    <property type="match status" value="1"/>
</dbReference>
<dbReference type="InterPro" id="IPR036388">
    <property type="entry name" value="WH-like_DNA-bd_sf"/>
</dbReference>
<comment type="caution">
    <text evidence="2">The sequence shown here is derived from an EMBL/GenBank/DDBJ whole genome shotgun (WGS) entry which is preliminary data.</text>
</comment>
<accession>A0A2T9WUD3</accession>
<dbReference type="CDD" id="cd00090">
    <property type="entry name" value="HTH_ARSR"/>
    <property type="match status" value="1"/>
</dbReference>
<dbReference type="InterPro" id="IPR036390">
    <property type="entry name" value="WH_DNA-bd_sf"/>
</dbReference>
<sequence>MVISEELVEKIKSSFNLNTYEARIWLALLMKGVATAGELADIADIPRSRAYDVLESLEKKGFVIMKLGKPIKYLAVPPNEVVERVKRRYEETMSRRINELEKVKTSDLIKELDALHKSGAGSIDVSEKSGAIRGQQNIISHLESMLKEAQKHVNIVTTQLTFVRDAIALKPIFYELKERQIPVRIITPIDEGNAKYVQELMNVVEIYDAGDYRGRIVTIDSEEILMMLFDEKEVPSSMDVAVWLYAPALAKFIDDMIEVLLPKLKPAQQSLVEKKLII</sequence>
<dbReference type="AlphaFoldDB" id="A0A2T9WUD3"/>
<evidence type="ECO:0000259" key="1">
    <source>
        <dbReference type="Pfam" id="PF01978"/>
    </source>
</evidence>
<dbReference type="InterPro" id="IPR011991">
    <property type="entry name" value="ArsR-like_HTH"/>
</dbReference>
<dbReference type="SUPFAM" id="SSF46785">
    <property type="entry name" value="Winged helix' DNA-binding domain"/>
    <property type="match status" value="1"/>
</dbReference>